<name>A0ABS6BG14_9SPHN</name>
<evidence type="ECO:0000313" key="2">
    <source>
        <dbReference type="Proteomes" id="UP000776276"/>
    </source>
</evidence>
<proteinExistence type="predicted"/>
<comment type="caution">
    <text evidence="1">The sequence shown here is derived from an EMBL/GenBank/DDBJ whole genome shotgun (WGS) entry which is preliminary data.</text>
</comment>
<dbReference type="Proteomes" id="UP000776276">
    <property type="component" value="Unassembled WGS sequence"/>
</dbReference>
<dbReference type="EMBL" id="JAHKRT010000002">
    <property type="protein sequence ID" value="MBU3077235.1"/>
    <property type="molecule type" value="Genomic_DNA"/>
</dbReference>
<evidence type="ECO:0000313" key="1">
    <source>
        <dbReference type="EMBL" id="MBU3077235.1"/>
    </source>
</evidence>
<organism evidence="1 2">
    <name type="scientific">Sphingomonas quercus</name>
    <dbReference type="NCBI Taxonomy" id="2842451"/>
    <lineage>
        <taxon>Bacteria</taxon>
        <taxon>Pseudomonadati</taxon>
        <taxon>Pseudomonadota</taxon>
        <taxon>Alphaproteobacteria</taxon>
        <taxon>Sphingomonadales</taxon>
        <taxon>Sphingomonadaceae</taxon>
        <taxon>Sphingomonas</taxon>
    </lineage>
</organism>
<reference evidence="1 2" key="1">
    <citation type="submission" date="2021-06" db="EMBL/GenBank/DDBJ databases">
        <title>Sphingomonas sp. XMGL2, whole genome shotgun sequencing project.</title>
        <authorList>
            <person name="Zhao G."/>
            <person name="Shen L."/>
        </authorList>
    </citation>
    <scope>NUCLEOTIDE SEQUENCE [LARGE SCALE GENOMIC DNA]</scope>
    <source>
        <strain evidence="1 2">XMGL2</strain>
    </source>
</reference>
<accession>A0ABS6BG14</accession>
<sequence length="218" mass="23244">MWEAERAFAALAQRDGQWTAFRATAAPDAMMFAPTRVRVHDLLADRKDPPRGSLMWWPARAVTACDASLAFSTGPWLRPGRGQGSFSTIWRRQPDGGWKWLYDSGGDVAVPAAAGDRVRATRPACRNLPPATRAAAPEGRTDLAALTRNAAPGLLVRGGGGGALDVRDAIAGGVSDDRSLRWTVNDLAGAGEGAHLFRLWTWNGAAYRLAVIEVIAGG</sequence>
<protein>
    <recommendedName>
        <fullName evidence="3">DUF4440 domain-containing protein</fullName>
    </recommendedName>
</protein>
<gene>
    <name evidence="1" type="ORF">KOF26_05080</name>
</gene>
<dbReference type="RefSeq" id="WP_216321118.1">
    <property type="nucleotide sequence ID" value="NZ_JAHKRT010000002.1"/>
</dbReference>
<evidence type="ECO:0008006" key="3">
    <source>
        <dbReference type="Google" id="ProtNLM"/>
    </source>
</evidence>
<keyword evidence="2" id="KW-1185">Reference proteome</keyword>